<reference evidence="20 21" key="1">
    <citation type="journal article" date="2019" name="Genome Biol. Evol.">
        <title>Whole-Genome Sequencing of the Giant Devil Catfish, Bagarius yarrelli.</title>
        <authorList>
            <person name="Jiang W."/>
            <person name="Lv Y."/>
            <person name="Cheng L."/>
            <person name="Yang K."/>
            <person name="Chao B."/>
            <person name="Wang X."/>
            <person name="Li Y."/>
            <person name="Pan X."/>
            <person name="You X."/>
            <person name="Zhang Y."/>
            <person name="Yang J."/>
            <person name="Li J."/>
            <person name="Zhang X."/>
            <person name="Liu S."/>
            <person name="Sun C."/>
            <person name="Yang J."/>
            <person name="Shi Q."/>
        </authorList>
    </citation>
    <scope>NUCLEOTIDE SEQUENCE [LARGE SCALE GENOMIC DNA]</scope>
    <source>
        <strain evidence="20">JWS20170419001</strain>
        <tissue evidence="20">Muscle</tissue>
    </source>
</reference>
<evidence type="ECO:0000256" key="5">
    <source>
        <dbReference type="ARBA" id="ARBA00022588"/>
    </source>
</evidence>
<evidence type="ECO:0000256" key="2">
    <source>
        <dbReference type="ARBA" id="ARBA00006174"/>
    </source>
</evidence>
<evidence type="ECO:0000256" key="1">
    <source>
        <dbReference type="ARBA" id="ARBA00004173"/>
    </source>
</evidence>
<evidence type="ECO:0000256" key="12">
    <source>
        <dbReference type="ARBA" id="ARBA00067068"/>
    </source>
</evidence>
<dbReference type="Pfam" id="PF19305">
    <property type="entry name" value="MmgE_PrpD_C"/>
    <property type="match status" value="1"/>
</dbReference>
<dbReference type="Gene3D" id="1.10.4100.10">
    <property type="entry name" value="2-methylcitrate dehydratase PrpD"/>
    <property type="match status" value="1"/>
</dbReference>
<dbReference type="GO" id="GO:0072573">
    <property type="term" value="P:tolerance induction to lipopolysaccharide"/>
    <property type="evidence" value="ECO:0007669"/>
    <property type="project" value="UniProtKB-ARBA"/>
</dbReference>
<evidence type="ECO:0000256" key="17">
    <source>
        <dbReference type="ARBA" id="ARBA00083851"/>
    </source>
</evidence>
<evidence type="ECO:0000256" key="15">
    <source>
        <dbReference type="ARBA" id="ARBA00081034"/>
    </source>
</evidence>
<dbReference type="Pfam" id="PF03972">
    <property type="entry name" value="MmgE_PrpD_N"/>
    <property type="match status" value="1"/>
</dbReference>
<dbReference type="GO" id="GO:0002760">
    <property type="term" value="P:positive regulation of antimicrobial humoral response"/>
    <property type="evidence" value="ECO:0007669"/>
    <property type="project" value="UniProtKB-ARBA"/>
</dbReference>
<evidence type="ECO:0000256" key="11">
    <source>
        <dbReference type="ARBA" id="ARBA00055971"/>
    </source>
</evidence>
<evidence type="ECO:0000313" key="21">
    <source>
        <dbReference type="Proteomes" id="UP000319801"/>
    </source>
</evidence>
<keyword evidence="4" id="KW-0929">Antimicrobial</keyword>
<evidence type="ECO:0000259" key="19">
    <source>
        <dbReference type="Pfam" id="PF19305"/>
    </source>
</evidence>
<dbReference type="Proteomes" id="UP000319801">
    <property type="component" value="Unassembled WGS sequence"/>
</dbReference>
<evidence type="ECO:0000256" key="14">
    <source>
        <dbReference type="ARBA" id="ARBA00076490"/>
    </source>
</evidence>
<evidence type="ECO:0000256" key="8">
    <source>
        <dbReference type="ARBA" id="ARBA00023198"/>
    </source>
</evidence>
<dbReference type="GO" id="GO:0005739">
    <property type="term" value="C:mitochondrion"/>
    <property type="evidence" value="ECO:0007669"/>
    <property type="project" value="UniProtKB-SubCell"/>
</dbReference>
<comment type="catalytic activity">
    <reaction evidence="10">
        <text>cis-aconitate + H(+) = itaconate + CO2</text>
        <dbReference type="Rhea" id="RHEA:15253"/>
        <dbReference type="ChEBI" id="CHEBI:15378"/>
        <dbReference type="ChEBI" id="CHEBI:16383"/>
        <dbReference type="ChEBI" id="CHEBI:16526"/>
        <dbReference type="ChEBI" id="CHEBI:17240"/>
        <dbReference type="EC" id="4.1.1.6"/>
    </reaction>
    <physiologicalReaction direction="left-to-right" evidence="10">
        <dbReference type="Rhea" id="RHEA:15254"/>
    </physiologicalReaction>
</comment>
<dbReference type="InterPro" id="IPR045337">
    <property type="entry name" value="MmgE_PrpD_C"/>
</dbReference>
<dbReference type="SUPFAM" id="SSF103378">
    <property type="entry name" value="2-methylcitrate dehydratase PrpD"/>
    <property type="match status" value="1"/>
</dbReference>
<evidence type="ECO:0000256" key="13">
    <source>
        <dbReference type="ARBA" id="ARBA00073848"/>
    </source>
</evidence>
<dbReference type="PANTHER" id="PTHR16943:SF14">
    <property type="entry name" value="CIS-ACONITATE DECARBOXYLASE"/>
    <property type="match status" value="1"/>
</dbReference>
<dbReference type="InterPro" id="IPR045336">
    <property type="entry name" value="MmgE_PrpD_N"/>
</dbReference>
<keyword evidence="7" id="KW-0496">Mitochondrion</keyword>
<evidence type="ECO:0000256" key="10">
    <source>
        <dbReference type="ARBA" id="ARBA00050716"/>
    </source>
</evidence>
<feature type="domain" description="MmgE/PrpD N-terminal" evidence="18">
    <location>
        <begin position="14"/>
        <end position="248"/>
    </location>
</feature>
<gene>
    <name evidence="20" type="ORF">Baya_7343</name>
</gene>
<dbReference type="EC" id="4.1.1.6" evidence="12"/>
<comment type="similarity">
    <text evidence="2">Belongs to the PrpD family.</text>
</comment>
<feature type="domain" description="MmgE/PrpD C-terminal" evidence="19">
    <location>
        <begin position="284"/>
        <end position="454"/>
    </location>
</feature>
<comment type="subunit">
    <text evidence="3">Homodimer.</text>
</comment>
<keyword evidence="21" id="KW-1185">Reference proteome</keyword>
<keyword evidence="5" id="KW-0399">Innate immunity</keyword>
<dbReference type="InterPro" id="IPR042188">
    <property type="entry name" value="MmgE/PrpD_sf_2"/>
</dbReference>
<dbReference type="EMBL" id="VCAZ01000038">
    <property type="protein sequence ID" value="TSL89854.1"/>
    <property type="molecule type" value="Genomic_DNA"/>
</dbReference>
<dbReference type="PANTHER" id="PTHR16943">
    <property type="entry name" value="2-METHYLCITRATE DEHYDRATASE-RELATED"/>
    <property type="match status" value="1"/>
</dbReference>
<dbReference type="GO" id="GO:0047613">
    <property type="term" value="F:aconitate decarboxylase activity"/>
    <property type="evidence" value="ECO:0007669"/>
    <property type="project" value="UniProtKB-EC"/>
</dbReference>
<sequence>MDQPAPEETITSSFGRFIQGVEPRHLSPVVLKRSKRMVLDSIGVGLLGSTTEVFELILQHCQQMYAPDDISFVYGHSGTKLSPSLAALVNGVAVHSMDFDDTWHPATHPSGAVLPALLAICDMLPQNTKPSGLDLLMAFNIGIEVQGRLMRFSNEAQNIPKRFHPPSVVGTLGSAAACARLLCLNQTQCSHALAIAASLAGAPMANAATQSKPLHIGNASRLGLEAALLASRGLEASPLVLDAVPGVAGFSAFYEDYVPKPIMSPEEEDHTFLLEKQDIAFKRFPAHLGMHWVSDAAAHVHKALLSLSEGIISPSIVQEVLLRVPRSKYIDRPFPESEHQARHSFQFNACTTLLDGQVTVDSFQSEALLRPELHALLSRVRVEHPEDNPANFDCMYGEVQVTLVNGIVLSGRCNTFYGHWRKPLSDESLRNKFCNNASAVLPSEKVNGLIEAVEGLEFLSDCKPLLAQLQ</sequence>
<evidence type="ECO:0000259" key="18">
    <source>
        <dbReference type="Pfam" id="PF03972"/>
    </source>
</evidence>
<dbReference type="InterPro" id="IPR036148">
    <property type="entry name" value="MmgE/PrpD_sf"/>
</dbReference>
<evidence type="ECO:0000256" key="6">
    <source>
        <dbReference type="ARBA" id="ARBA00022859"/>
    </source>
</evidence>
<accession>A0A556U1Q8</accession>
<name>A0A556U1Q8_BAGYA</name>
<evidence type="ECO:0000256" key="3">
    <source>
        <dbReference type="ARBA" id="ARBA00011738"/>
    </source>
</evidence>
<dbReference type="GO" id="GO:0042803">
    <property type="term" value="F:protein homodimerization activity"/>
    <property type="evidence" value="ECO:0007669"/>
    <property type="project" value="UniProtKB-ARBA"/>
</dbReference>
<comment type="function">
    <text evidence="11">Cis-aconitate decarboxylase that catalyzes production of itaconate and is involved in the inhibition of the inflammatory response. Acts as a negative regulator of the Toll-like receptors (TLRs)-mediated inflammatory innate response by stimulating the tumor necrosis factor alpha-induced protein TNFAIP3 expression via reactive oxygen species (ROS) in LPS-tolerized macrophages. Involved in antimicrobial response of innate immune cells; ACOD1-mediated itaconic acid production contributes to the antimicrobial activity of macrophages by generating itaconate, leading to alkylation of proteins, such as TFEB. Involved in antiviral response following infection by flavivirus in neurons: ACOD1-mediated itaconate production inhibits the activity of succinate dehydrogenase, generating a metabolic state in neurons that suppresses replication of viral genomes. Plays a role in the embryo implantation.</text>
</comment>
<comment type="caution">
    <text evidence="20">The sequence shown here is derived from an EMBL/GenBank/DDBJ whole genome shotgun (WGS) entry which is preliminary data.</text>
</comment>
<keyword evidence="9" id="KW-0456">Lyase</keyword>
<dbReference type="OrthoDB" id="10267976at2759"/>
<dbReference type="Gene3D" id="3.30.1330.120">
    <property type="entry name" value="2-methylcitrate dehydratase PrpD"/>
    <property type="match status" value="1"/>
</dbReference>
<dbReference type="InterPro" id="IPR042183">
    <property type="entry name" value="MmgE/PrpD_sf_1"/>
</dbReference>
<evidence type="ECO:0000256" key="16">
    <source>
        <dbReference type="ARBA" id="ARBA00083634"/>
    </source>
</evidence>
<evidence type="ECO:0000313" key="20">
    <source>
        <dbReference type="EMBL" id="TSL89854.1"/>
    </source>
</evidence>
<organism evidence="20 21">
    <name type="scientific">Bagarius yarrelli</name>
    <name type="common">Goonch</name>
    <name type="synonym">Bagrus yarrelli</name>
    <dbReference type="NCBI Taxonomy" id="175774"/>
    <lineage>
        <taxon>Eukaryota</taxon>
        <taxon>Metazoa</taxon>
        <taxon>Chordata</taxon>
        <taxon>Craniata</taxon>
        <taxon>Vertebrata</taxon>
        <taxon>Euteleostomi</taxon>
        <taxon>Actinopterygii</taxon>
        <taxon>Neopterygii</taxon>
        <taxon>Teleostei</taxon>
        <taxon>Ostariophysi</taxon>
        <taxon>Siluriformes</taxon>
        <taxon>Sisoridae</taxon>
        <taxon>Sisorinae</taxon>
        <taxon>Bagarius</taxon>
    </lineage>
</organism>
<keyword evidence="8" id="KW-0395">Inflammatory response</keyword>
<dbReference type="GO" id="GO:0006954">
    <property type="term" value="P:inflammatory response"/>
    <property type="evidence" value="ECO:0007669"/>
    <property type="project" value="UniProtKB-KW"/>
</dbReference>
<dbReference type="AlphaFoldDB" id="A0A556U1Q8"/>
<evidence type="ECO:0000256" key="4">
    <source>
        <dbReference type="ARBA" id="ARBA00022529"/>
    </source>
</evidence>
<comment type="subcellular location">
    <subcellularLocation>
        <location evidence="1">Mitochondrion</location>
    </subcellularLocation>
</comment>
<evidence type="ECO:0000256" key="9">
    <source>
        <dbReference type="ARBA" id="ARBA00023239"/>
    </source>
</evidence>
<protein>
    <recommendedName>
        <fullName evidence="13">Cis-aconitate decarboxylase</fullName>
        <ecNumber evidence="12">4.1.1.6</ecNumber>
    </recommendedName>
    <alternativeName>
        <fullName evidence="17">Aconitate decarboxylase</fullName>
    </alternativeName>
    <alternativeName>
        <fullName evidence="14">Aconitate decarboxylase 1</fullName>
    </alternativeName>
    <alternativeName>
        <fullName evidence="15">Cis-aconitic acid decarboxylase</fullName>
    </alternativeName>
    <alternativeName>
        <fullName evidence="16">Immune-responsive gene 1 protein</fullName>
    </alternativeName>
</protein>
<dbReference type="InterPro" id="IPR005656">
    <property type="entry name" value="MmgE_PrpD"/>
</dbReference>
<dbReference type="FunFam" id="3.30.1330.120:FF:000002">
    <property type="entry name" value="Aconitate decarboxylase 1"/>
    <property type="match status" value="1"/>
</dbReference>
<keyword evidence="6" id="KW-0391">Immunity</keyword>
<dbReference type="GO" id="GO:0045087">
    <property type="term" value="P:innate immune response"/>
    <property type="evidence" value="ECO:0007669"/>
    <property type="project" value="UniProtKB-KW"/>
</dbReference>
<evidence type="ECO:0000256" key="7">
    <source>
        <dbReference type="ARBA" id="ARBA00023128"/>
    </source>
</evidence>
<proteinExistence type="inferred from homology"/>
<dbReference type="FunFam" id="1.10.4100.10:FF:000002">
    <property type="entry name" value="Aconitate decarboxylase 1"/>
    <property type="match status" value="1"/>
</dbReference>